<sequence>MPAMKCTLDPIFDIPYCTVVATMARNGTDFGIRIAGLGKNRWFTGEAEMVKGLYFPGYEEKDAARDMGDSCITETAGIGGFCMAAAPAIVQFVGGQVSDSINYSTRMYEITVGEGQSYKIPALDFRGSATGIDIRKVIETGIRPVINTGIAHKDPGVGQVGAGIVYPPEVCFKSALAACAEAWAN</sequence>
<name>A0A645EU03_9ZZZZ</name>
<comment type="caution">
    <text evidence="1">The sequence shown here is derived from an EMBL/GenBank/DDBJ whole genome shotgun (WGS) entry which is preliminary data.</text>
</comment>
<proteinExistence type="predicted"/>
<dbReference type="Gene3D" id="3.90.1700.10">
    <property type="entry name" value="v583 domain like"/>
    <property type="match status" value="1"/>
</dbReference>
<accession>A0A645EU03</accession>
<gene>
    <name evidence="1" type="ORF">SDC9_152577</name>
</gene>
<dbReference type="AlphaFoldDB" id="A0A645EU03"/>
<protein>
    <recommendedName>
        <fullName evidence="2">Membrane protein FdrA</fullName>
    </recommendedName>
</protein>
<evidence type="ECO:0000313" key="1">
    <source>
        <dbReference type="EMBL" id="MPN05327.1"/>
    </source>
</evidence>
<dbReference type="Pfam" id="PF06545">
    <property type="entry name" value="AllG"/>
    <property type="match status" value="1"/>
</dbReference>
<evidence type="ECO:0008006" key="2">
    <source>
        <dbReference type="Google" id="ProtNLM"/>
    </source>
</evidence>
<dbReference type="EMBL" id="VSSQ01051239">
    <property type="protein sequence ID" value="MPN05327.1"/>
    <property type="molecule type" value="Genomic_DNA"/>
</dbReference>
<organism evidence="1">
    <name type="scientific">bioreactor metagenome</name>
    <dbReference type="NCBI Taxonomy" id="1076179"/>
    <lineage>
        <taxon>unclassified sequences</taxon>
        <taxon>metagenomes</taxon>
        <taxon>ecological metagenomes</taxon>
    </lineage>
</organism>
<reference evidence="1" key="1">
    <citation type="submission" date="2019-08" db="EMBL/GenBank/DDBJ databases">
        <authorList>
            <person name="Kucharzyk K."/>
            <person name="Murdoch R.W."/>
            <person name="Higgins S."/>
            <person name="Loffler F."/>
        </authorList>
    </citation>
    <scope>NUCLEOTIDE SEQUENCE</scope>
</reference>
<dbReference type="InterPro" id="IPR009499">
    <property type="entry name" value="AllG-like"/>
</dbReference>